<dbReference type="AlphaFoldDB" id="A0A6L9SGB3"/>
<reference evidence="6 7" key="1">
    <citation type="submission" date="2020-02" db="EMBL/GenBank/DDBJ databases">
        <authorList>
            <person name="Li X.-J."/>
            <person name="Han X.-M."/>
        </authorList>
    </citation>
    <scope>NUCLEOTIDE SEQUENCE [LARGE SCALE GENOMIC DNA]</scope>
    <source>
        <strain evidence="6 7">CCTCC AB 2017055</strain>
    </source>
</reference>
<evidence type="ECO:0000256" key="1">
    <source>
        <dbReference type="ARBA" id="ARBA00023015"/>
    </source>
</evidence>
<dbReference type="Pfam" id="PF00440">
    <property type="entry name" value="TetR_N"/>
    <property type="match status" value="1"/>
</dbReference>
<dbReference type="InterPro" id="IPR023772">
    <property type="entry name" value="DNA-bd_HTH_TetR-type_CS"/>
</dbReference>
<evidence type="ECO:0000256" key="4">
    <source>
        <dbReference type="PROSITE-ProRule" id="PRU00335"/>
    </source>
</evidence>
<dbReference type="InterPro" id="IPR009057">
    <property type="entry name" value="Homeodomain-like_sf"/>
</dbReference>
<keyword evidence="7" id="KW-1185">Reference proteome</keyword>
<dbReference type="InterPro" id="IPR039536">
    <property type="entry name" value="TetR_C_Proteobacteria"/>
</dbReference>
<dbReference type="PROSITE" id="PS01081">
    <property type="entry name" value="HTH_TETR_1"/>
    <property type="match status" value="1"/>
</dbReference>
<accession>A0A6L9SGB3</accession>
<dbReference type="Proteomes" id="UP000475214">
    <property type="component" value="Unassembled WGS sequence"/>
</dbReference>
<proteinExistence type="predicted"/>
<dbReference type="PROSITE" id="PS50977">
    <property type="entry name" value="HTH_TETR_2"/>
    <property type="match status" value="1"/>
</dbReference>
<name>A0A6L9SGB3_9ACTN</name>
<dbReference type="InterPro" id="IPR001647">
    <property type="entry name" value="HTH_TetR"/>
</dbReference>
<dbReference type="FunFam" id="1.10.10.60:FF:000141">
    <property type="entry name" value="TetR family transcriptional regulator"/>
    <property type="match status" value="1"/>
</dbReference>
<dbReference type="PRINTS" id="PR00455">
    <property type="entry name" value="HTHTETR"/>
</dbReference>
<keyword evidence="2 4" id="KW-0238">DNA-binding</keyword>
<evidence type="ECO:0000256" key="3">
    <source>
        <dbReference type="ARBA" id="ARBA00023163"/>
    </source>
</evidence>
<feature type="DNA-binding region" description="H-T-H motif" evidence="4">
    <location>
        <begin position="35"/>
        <end position="54"/>
    </location>
</feature>
<dbReference type="PANTHER" id="PTHR30055:SF146">
    <property type="entry name" value="HTH-TYPE TRANSCRIPTIONAL DUAL REGULATOR CECR"/>
    <property type="match status" value="1"/>
</dbReference>
<keyword evidence="1" id="KW-0805">Transcription regulation</keyword>
<dbReference type="GO" id="GO:0045892">
    <property type="term" value="P:negative regulation of DNA-templated transcription"/>
    <property type="evidence" value="ECO:0007669"/>
    <property type="project" value="UniProtKB-ARBA"/>
</dbReference>
<evidence type="ECO:0000313" key="6">
    <source>
        <dbReference type="EMBL" id="NEE04173.1"/>
    </source>
</evidence>
<dbReference type="Gene3D" id="1.10.10.60">
    <property type="entry name" value="Homeodomain-like"/>
    <property type="match status" value="1"/>
</dbReference>
<dbReference type="Gene3D" id="1.10.357.10">
    <property type="entry name" value="Tetracycline Repressor, domain 2"/>
    <property type="match status" value="1"/>
</dbReference>
<evidence type="ECO:0000256" key="2">
    <source>
        <dbReference type="ARBA" id="ARBA00023125"/>
    </source>
</evidence>
<dbReference type="EMBL" id="JAAGOA010000030">
    <property type="protein sequence ID" value="NEE04173.1"/>
    <property type="molecule type" value="Genomic_DNA"/>
</dbReference>
<sequence length="219" mass="23742">MSTDEAPTKGRVAKRQAILEATRAVLAHTGYAGTSIDSIAHQAQVSTRTIYNHFGSKDDLVNQVLVESTTTVADALTELIDQHLDRIRGTADLEDALVDLGCDWVRLQDRYADHFSLVRRLDAAGEQLPADVYAAWHATGPERAQATLARHLRLLRSEGLLSFADPERAASHYIYLALGEALAEARRGGVEAEPTAIAALVRAGVHAFLHGHLPRPSAP</sequence>
<comment type="caution">
    <text evidence="6">The sequence shown here is derived from an EMBL/GenBank/DDBJ whole genome shotgun (WGS) entry which is preliminary data.</text>
</comment>
<organism evidence="6 7">
    <name type="scientific">Phytoactinopolyspora halotolerans</name>
    <dbReference type="NCBI Taxonomy" id="1981512"/>
    <lineage>
        <taxon>Bacteria</taxon>
        <taxon>Bacillati</taxon>
        <taxon>Actinomycetota</taxon>
        <taxon>Actinomycetes</taxon>
        <taxon>Jiangellales</taxon>
        <taxon>Jiangellaceae</taxon>
        <taxon>Phytoactinopolyspora</taxon>
    </lineage>
</organism>
<dbReference type="RefSeq" id="WP_163744481.1">
    <property type="nucleotide sequence ID" value="NZ_JAAGOA010000030.1"/>
</dbReference>
<evidence type="ECO:0000259" key="5">
    <source>
        <dbReference type="PROSITE" id="PS50977"/>
    </source>
</evidence>
<dbReference type="GO" id="GO:0003700">
    <property type="term" value="F:DNA-binding transcription factor activity"/>
    <property type="evidence" value="ECO:0007669"/>
    <property type="project" value="TreeGrafter"/>
</dbReference>
<dbReference type="InterPro" id="IPR050109">
    <property type="entry name" value="HTH-type_TetR-like_transc_reg"/>
</dbReference>
<dbReference type="GO" id="GO:0000976">
    <property type="term" value="F:transcription cis-regulatory region binding"/>
    <property type="evidence" value="ECO:0007669"/>
    <property type="project" value="TreeGrafter"/>
</dbReference>
<dbReference type="Pfam" id="PF14246">
    <property type="entry name" value="TetR_C_7"/>
    <property type="match status" value="1"/>
</dbReference>
<dbReference type="PANTHER" id="PTHR30055">
    <property type="entry name" value="HTH-TYPE TRANSCRIPTIONAL REGULATOR RUTR"/>
    <property type="match status" value="1"/>
</dbReference>
<keyword evidence="3" id="KW-0804">Transcription</keyword>
<feature type="domain" description="HTH tetR-type" evidence="5">
    <location>
        <begin position="12"/>
        <end position="72"/>
    </location>
</feature>
<evidence type="ECO:0000313" key="7">
    <source>
        <dbReference type="Proteomes" id="UP000475214"/>
    </source>
</evidence>
<protein>
    <submittedName>
        <fullName evidence="6">TetR/AcrR family transcriptional regulator</fullName>
    </submittedName>
</protein>
<gene>
    <name evidence="6" type="ORF">G1H10_28785</name>
</gene>
<dbReference type="SUPFAM" id="SSF46689">
    <property type="entry name" value="Homeodomain-like"/>
    <property type="match status" value="1"/>
</dbReference>